<keyword evidence="2" id="KW-0812">Transmembrane</keyword>
<dbReference type="Gene3D" id="2.70.70.10">
    <property type="entry name" value="Glucose Permease (Domain IIA)"/>
    <property type="match status" value="1"/>
</dbReference>
<protein>
    <recommendedName>
        <fullName evidence="5">Peptidase M23 domain-containing protein</fullName>
    </recommendedName>
</protein>
<feature type="transmembrane region" description="Helical" evidence="2">
    <location>
        <begin position="66"/>
        <end position="85"/>
    </location>
</feature>
<evidence type="ECO:0008006" key="5">
    <source>
        <dbReference type="Google" id="ProtNLM"/>
    </source>
</evidence>
<feature type="compositionally biased region" description="Basic and acidic residues" evidence="1">
    <location>
        <begin position="1"/>
        <end position="39"/>
    </location>
</feature>
<keyword evidence="4" id="KW-1185">Reference proteome</keyword>
<evidence type="ECO:0000256" key="1">
    <source>
        <dbReference type="SAM" id="MobiDB-lite"/>
    </source>
</evidence>
<feature type="region of interest" description="Disordered" evidence="1">
    <location>
        <begin position="96"/>
        <end position="142"/>
    </location>
</feature>
<keyword evidence="2" id="KW-0472">Membrane</keyword>
<sequence>MPEQHDARVGGPGPRKDRPRPERPRPERRPDGRGEGRGERRARHGAPPRPGPKARPRGGRGRNDRLSIGAIVLSTAVGLSLLGIVERALLDGGPIGGSSGPIGSQDAITPPKPGGGPGRPSRQSPRPGQSGAPGTETGPDPRALTAQVRKLTLTERGAAAREAYGAAPGGAPIVNTTRTSADRTWVFGTTAIPVPDSSTAGPEVAFYAARWTGEDWQVGLSGGRLFGDLLGAVPATVMPVAEAKALRGYATVTADRAATLVGGDGGGDRLMLPWKVGDAWSMTTPDASGSPRPLASVAFSGGDGRVLASGDGRLYRFCADAAGHAMLMVIHPGGVATIYHRLTDIPAKLRDGAAVAQGDPLGRTGTDRPCGGAPAPDAEVAFGVRRGAGTVPLDGARIGGWTFRERAEPLLGYAERGALQVLPGGLLANLGPVPPAEEPPADDPPADDTPSSPPSPGLPLKGVAGSAAIPAPPATQKRSPIGANSQQ</sequence>
<name>A0ABP8BYN8_9ACTN</name>
<dbReference type="EMBL" id="BAABAS010000005">
    <property type="protein sequence ID" value="GAA4230161.1"/>
    <property type="molecule type" value="Genomic_DNA"/>
</dbReference>
<feature type="region of interest" description="Disordered" evidence="1">
    <location>
        <begin position="1"/>
        <end position="63"/>
    </location>
</feature>
<reference evidence="4" key="1">
    <citation type="journal article" date="2019" name="Int. J. Syst. Evol. Microbiol.">
        <title>The Global Catalogue of Microorganisms (GCM) 10K type strain sequencing project: providing services to taxonomists for standard genome sequencing and annotation.</title>
        <authorList>
            <consortium name="The Broad Institute Genomics Platform"/>
            <consortium name="The Broad Institute Genome Sequencing Center for Infectious Disease"/>
            <person name="Wu L."/>
            <person name="Ma J."/>
        </authorList>
    </citation>
    <scope>NUCLEOTIDE SEQUENCE [LARGE SCALE GENOMIC DNA]</scope>
    <source>
        <strain evidence="4">JCM 17440</strain>
    </source>
</reference>
<evidence type="ECO:0000313" key="4">
    <source>
        <dbReference type="Proteomes" id="UP001501710"/>
    </source>
</evidence>
<gene>
    <name evidence="3" type="ORF">GCM10022254_24310</name>
</gene>
<feature type="region of interest" description="Disordered" evidence="1">
    <location>
        <begin position="430"/>
        <end position="487"/>
    </location>
</feature>
<proteinExistence type="predicted"/>
<feature type="compositionally biased region" description="Low complexity" evidence="1">
    <location>
        <begin position="119"/>
        <end position="130"/>
    </location>
</feature>
<feature type="compositionally biased region" description="Basic residues" evidence="1">
    <location>
        <begin position="40"/>
        <end position="60"/>
    </location>
</feature>
<dbReference type="Proteomes" id="UP001501710">
    <property type="component" value="Unassembled WGS sequence"/>
</dbReference>
<organism evidence="3 4">
    <name type="scientific">Actinomadura meridiana</name>
    <dbReference type="NCBI Taxonomy" id="559626"/>
    <lineage>
        <taxon>Bacteria</taxon>
        <taxon>Bacillati</taxon>
        <taxon>Actinomycetota</taxon>
        <taxon>Actinomycetes</taxon>
        <taxon>Streptosporangiales</taxon>
        <taxon>Thermomonosporaceae</taxon>
        <taxon>Actinomadura</taxon>
    </lineage>
</organism>
<feature type="compositionally biased region" description="Polar residues" evidence="1">
    <location>
        <begin position="476"/>
        <end position="487"/>
    </location>
</feature>
<evidence type="ECO:0000256" key="2">
    <source>
        <dbReference type="SAM" id="Phobius"/>
    </source>
</evidence>
<evidence type="ECO:0000313" key="3">
    <source>
        <dbReference type="EMBL" id="GAA4230161.1"/>
    </source>
</evidence>
<comment type="caution">
    <text evidence="3">The sequence shown here is derived from an EMBL/GenBank/DDBJ whole genome shotgun (WGS) entry which is preliminary data.</text>
</comment>
<keyword evidence="2" id="KW-1133">Transmembrane helix</keyword>
<accession>A0ABP8BYN8</accession>
<dbReference type="InterPro" id="IPR011055">
    <property type="entry name" value="Dup_hybrid_motif"/>
</dbReference>